<dbReference type="InterPro" id="IPR009577">
    <property type="entry name" value="Sm_multidrug_ex"/>
</dbReference>
<keyword evidence="1" id="KW-0472">Membrane</keyword>
<reference evidence="2" key="1">
    <citation type="journal article" date="2014" name="Front. Microbiol.">
        <title>High frequency of phylogenetically diverse reductive dehalogenase-homologous genes in deep subseafloor sedimentary metagenomes.</title>
        <authorList>
            <person name="Kawai M."/>
            <person name="Futagami T."/>
            <person name="Toyoda A."/>
            <person name="Takaki Y."/>
            <person name="Nishi S."/>
            <person name="Hori S."/>
            <person name="Arai W."/>
            <person name="Tsubouchi T."/>
            <person name="Morono Y."/>
            <person name="Uchiyama I."/>
            <person name="Ito T."/>
            <person name="Fujiyama A."/>
            <person name="Inagaki F."/>
            <person name="Takami H."/>
        </authorList>
    </citation>
    <scope>NUCLEOTIDE SEQUENCE</scope>
    <source>
        <strain evidence="2">Expedition CK06-06</strain>
    </source>
</reference>
<accession>X0X670</accession>
<feature type="transmembrane region" description="Helical" evidence="1">
    <location>
        <begin position="171"/>
        <end position="193"/>
    </location>
</feature>
<comment type="caution">
    <text evidence="2">The sequence shown here is derived from an EMBL/GenBank/DDBJ whole genome shotgun (WGS) entry which is preliminary data.</text>
</comment>
<feature type="non-terminal residue" evidence="2">
    <location>
        <position position="1"/>
    </location>
</feature>
<feature type="transmembrane region" description="Helical" evidence="1">
    <location>
        <begin position="48"/>
        <end position="72"/>
    </location>
</feature>
<evidence type="ECO:0000313" key="2">
    <source>
        <dbReference type="EMBL" id="GAG30902.1"/>
    </source>
</evidence>
<dbReference type="AlphaFoldDB" id="X0X670"/>
<keyword evidence="1" id="KW-0812">Transmembrane</keyword>
<dbReference type="EMBL" id="BARS01042633">
    <property type="protein sequence ID" value="GAG30902.1"/>
    <property type="molecule type" value="Genomic_DNA"/>
</dbReference>
<protein>
    <recommendedName>
        <fullName evidence="3">Small multi-drug export protein</fullName>
    </recommendedName>
</protein>
<feature type="transmembrane region" description="Helical" evidence="1">
    <location>
        <begin position="138"/>
        <end position="159"/>
    </location>
</feature>
<feature type="transmembrane region" description="Helical" evidence="1">
    <location>
        <begin position="108"/>
        <end position="132"/>
    </location>
</feature>
<organism evidence="2">
    <name type="scientific">marine sediment metagenome</name>
    <dbReference type="NCBI Taxonomy" id="412755"/>
    <lineage>
        <taxon>unclassified sequences</taxon>
        <taxon>metagenomes</taxon>
        <taxon>ecological metagenomes</taxon>
    </lineage>
</organism>
<gene>
    <name evidence="2" type="ORF">S01H1_64667</name>
</gene>
<sequence length="207" mass="22939">LGIYAAAIGLSRFQSVELSRSLLTMTGAHLAGGRAAGMTWGYAHALPAWLVIVTNMAIETYLVLLFFPLFVFSYRRLIVIKPLEETMQRAQQAAEAHRSEIVRYGIPGLLLFVWFPFWMTGPLVGSIIGFLIGLGPWLNVTVVVGGTWAAILCWGLVLNRIYKLVEPIGPYIPLLIVGAIILFAVSIRIRYAFARHPDKTEGPEDQQ</sequence>
<proteinExistence type="predicted"/>
<evidence type="ECO:0008006" key="3">
    <source>
        <dbReference type="Google" id="ProtNLM"/>
    </source>
</evidence>
<keyword evidence="1" id="KW-1133">Transmembrane helix</keyword>
<name>X0X670_9ZZZZ</name>
<dbReference type="Pfam" id="PF06695">
    <property type="entry name" value="Sm_multidrug_ex"/>
    <property type="match status" value="1"/>
</dbReference>
<evidence type="ECO:0000256" key="1">
    <source>
        <dbReference type="SAM" id="Phobius"/>
    </source>
</evidence>